<gene>
    <name evidence="3" type="ORF">FAB82_24335</name>
</gene>
<protein>
    <recommendedName>
        <fullName evidence="5">DUF3558 domain-containing protein</fullName>
    </recommendedName>
</protein>
<evidence type="ECO:0000313" key="3">
    <source>
        <dbReference type="EMBL" id="THV34385.1"/>
    </source>
</evidence>
<name>A0A4S8PWI6_9ACTN</name>
<dbReference type="PROSITE" id="PS51257">
    <property type="entry name" value="PROKAR_LIPOPROTEIN"/>
    <property type="match status" value="1"/>
</dbReference>
<feature type="chain" id="PRO_5039717099" description="DUF3558 domain-containing protein" evidence="2">
    <location>
        <begin position="28"/>
        <end position="249"/>
    </location>
</feature>
<proteinExistence type="predicted"/>
<dbReference type="AlphaFoldDB" id="A0A4S8PWI6"/>
<comment type="caution">
    <text evidence="3">The sequence shown here is derived from an EMBL/GenBank/DDBJ whole genome shotgun (WGS) entry which is preliminary data.</text>
</comment>
<accession>A0A4S8PWI6</accession>
<reference evidence="3 4" key="2">
    <citation type="submission" date="2019-05" db="EMBL/GenBank/DDBJ databases">
        <title>Glycomyces buryatensis sp. nov.</title>
        <authorList>
            <person name="Nikitina E."/>
        </authorList>
    </citation>
    <scope>NUCLEOTIDE SEQUENCE [LARGE SCALE GENOMIC DNA]</scope>
    <source>
        <strain evidence="3 4">18</strain>
    </source>
</reference>
<evidence type="ECO:0000313" key="4">
    <source>
        <dbReference type="Proteomes" id="UP000308760"/>
    </source>
</evidence>
<feature type="signal peptide" evidence="2">
    <location>
        <begin position="1"/>
        <end position="27"/>
    </location>
</feature>
<keyword evidence="2" id="KW-0732">Signal</keyword>
<feature type="compositionally biased region" description="Low complexity" evidence="1">
    <location>
        <begin position="32"/>
        <end position="43"/>
    </location>
</feature>
<dbReference type="Proteomes" id="UP000308760">
    <property type="component" value="Unassembled WGS sequence"/>
</dbReference>
<evidence type="ECO:0008006" key="5">
    <source>
        <dbReference type="Google" id="ProtNLM"/>
    </source>
</evidence>
<keyword evidence="4" id="KW-1185">Reference proteome</keyword>
<evidence type="ECO:0000256" key="2">
    <source>
        <dbReference type="SAM" id="SignalP"/>
    </source>
</evidence>
<sequence length="249" mass="25911">MKIRKATGTAAASLAALLLLGSCGMVGGDGEGSSPDGGAPEEPQSTSGEGDSGAAAIDAEISSWDPCEVLGDAYNDLTESLRAFEVSGEFLSSPAGVGTPDDHAMCSNKVIWSEETEDNVGLAEGFVDISLVPKPSEEEASERYAELEADARDLYGEDFAENEVTGWDEGILFLGDYGVRDAFKVLVRDGSYLIVITLETGSDLVSGGSGNQADFTVEEARDHLIDTTLPGVQSAVSERLEEAGVSSGE</sequence>
<dbReference type="RefSeq" id="WP_136537163.1">
    <property type="nucleotide sequence ID" value="NZ_STGY01000080.1"/>
</dbReference>
<feature type="region of interest" description="Disordered" evidence="1">
    <location>
        <begin position="28"/>
        <end position="53"/>
    </location>
</feature>
<evidence type="ECO:0000256" key="1">
    <source>
        <dbReference type="SAM" id="MobiDB-lite"/>
    </source>
</evidence>
<dbReference type="EMBL" id="STGY01000080">
    <property type="protein sequence ID" value="THV34385.1"/>
    <property type="molecule type" value="Genomic_DNA"/>
</dbReference>
<organism evidence="3 4">
    <name type="scientific">Glycomyces buryatensis</name>
    <dbReference type="NCBI Taxonomy" id="2570927"/>
    <lineage>
        <taxon>Bacteria</taxon>
        <taxon>Bacillati</taxon>
        <taxon>Actinomycetota</taxon>
        <taxon>Actinomycetes</taxon>
        <taxon>Glycomycetales</taxon>
        <taxon>Glycomycetaceae</taxon>
        <taxon>Glycomyces</taxon>
    </lineage>
</organism>
<reference evidence="4" key="1">
    <citation type="submission" date="2019-04" db="EMBL/GenBank/DDBJ databases">
        <title>Nocardioides xinjiangensis sp. nov.</title>
        <authorList>
            <person name="Liu S."/>
        </authorList>
    </citation>
    <scope>NUCLEOTIDE SEQUENCE [LARGE SCALE GENOMIC DNA]</scope>
    <source>
        <strain evidence="4">18</strain>
    </source>
</reference>